<sequence length="467" mass="48616">MSMINNALSGAQASQAALSTASQNIANVMTPGYSRQGVLLNSRQTNASGAGSGAGVTVTALMRFNDSFKNMQMWSAASNLGKANAPQAYLDQLEQVMSDDTSNVNKGMDVFFAALNAASVQPDSRPLREQVLIAADGLAKRFNSLQTLLKNQIEAVGDQRNSVLLKVNTLSSEIAALNAKISAAQAIGVPPAGLMDARDQRIDSLAGLVGLQVTNQADGSCNVSFKNGQPLVIGNESATLTQVGSGTPGVHTLQLDFASARFNVAGEDLGGELGGLDDFERQCLIPTQQTVFELAKGIANNFNTTLGAGVAPVPSPAGNALFIAPTKPGESLQLTALKADELAFAASGQGVGDSQNLAALIALKDQKLTFTDFDAKGNALATTSSVLMSDAYTQMVGKVGTVSQLNIGAQKTAQTVRDQADASWKSTSGVNTDEEATNLIQYQQMYQANMKVISVANQLFDATLAAI</sequence>
<evidence type="ECO:0000259" key="8">
    <source>
        <dbReference type="Pfam" id="PF00460"/>
    </source>
</evidence>
<proteinExistence type="inferred from homology"/>
<dbReference type="RefSeq" id="WP_290359871.1">
    <property type="nucleotide sequence ID" value="NZ_JAUHHC010000004.1"/>
</dbReference>
<protein>
    <recommendedName>
        <fullName evidence="4 7">Flagellar hook-associated protein 1</fullName>
        <shortName evidence="7">HAP1</shortName>
    </recommendedName>
</protein>
<feature type="domain" description="Flagellar basal-body/hook protein C-terminal" evidence="9">
    <location>
        <begin position="427"/>
        <end position="464"/>
    </location>
</feature>
<accession>A0ABT8DTV1</accession>
<keyword evidence="11" id="KW-0966">Cell projection</keyword>
<gene>
    <name evidence="7 11" type="primary">flgK</name>
    <name evidence="11" type="ORF">QWJ38_14740</name>
</gene>
<comment type="similarity">
    <text evidence="3 7">Belongs to the flagella basal body rod proteins family.</text>
</comment>
<dbReference type="SUPFAM" id="SSF64518">
    <property type="entry name" value="Phase 1 flagellin"/>
    <property type="match status" value="1"/>
</dbReference>
<evidence type="ECO:0000259" key="10">
    <source>
        <dbReference type="Pfam" id="PF22638"/>
    </source>
</evidence>
<dbReference type="Proteomes" id="UP001228044">
    <property type="component" value="Unassembled WGS sequence"/>
</dbReference>
<dbReference type="Pfam" id="PF06429">
    <property type="entry name" value="Flg_bbr_C"/>
    <property type="match status" value="1"/>
</dbReference>
<evidence type="ECO:0000256" key="3">
    <source>
        <dbReference type="ARBA" id="ARBA00009677"/>
    </source>
</evidence>
<evidence type="ECO:0000256" key="2">
    <source>
        <dbReference type="ARBA" id="ARBA00004613"/>
    </source>
</evidence>
<feature type="domain" description="Flagellar basal body rod protein N-terminal" evidence="8">
    <location>
        <begin position="4"/>
        <end position="33"/>
    </location>
</feature>
<feature type="domain" description="Flagellar hook-associated protein FlgK helical" evidence="10">
    <location>
        <begin position="90"/>
        <end position="312"/>
    </location>
</feature>
<keyword evidence="11" id="KW-0282">Flagellum</keyword>
<dbReference type="Pfam" id="PF00460">
    <property type="entry name" value="Flg_bb_rod"/>
    <property type="match status" value="1"/>
</dbReference>
<evidence type="ECO:0000256" key="6">
    <source>
        <dbReference type="ARBA" id="ARBA00023143"/>
    </source>
</evidence>
<dbReference type="EMBL" id="JAUHHC010000004">
    <property type="protein sequence ID" value="MDN3921548.1"/>
    <property type="molecule type" value="Genomic_DNA"/>
</dbReference>
<dbReference type="InterPro" id="IPR053927">
    <property type="entry name" value="FlgK_helical"/>
</dbReference>
<dbReference type="Pfam" id="PF22638">
    <property type="entry name" value="FlgK_D1"/>
    <property type="match status" value="1"/>
</dbReference>
<name>A0ABT8DTV1_9BURK</name>
<evidence type="ECO:0000256" key="4">
    <source>
        <dbReference type="ARBA" id="ARBA00016244"/>
    </source>
</evidence>
<evidence type="ECO:0000256" key="1">
    <source>
        <dbReference type="ARBA" id="ARBA00004365"/>
    </source>
</evidence>
<dbReference type="PANTHER" id="PTHR30033:SF1">
    <property type="entry name" value="FLAGELLAR HOOK-ASSOCIATED PROTEIN 1"/>
    <property type="match status" value="1"/>
</dbReference>
<dbReference type="PANTHER" id="PTHR30033">
    <property type="entry name" value="FLAGELLAR HOOK-ASSOCIATED PROTEIN 1"/>
    <property type="match status" value="1"/>
</dbReference>
<evidence type="ECO:0000313" key="11">
    <source>
        <dbReference type="EMBL" id="MDN3921548.1"/>
    </source>
</evidence>
<dbReference type="InterPro" id="IPR002371">
    <property type="entry name" value="FlgK"/>
</dbReference>
<evidence type="ECO:0000313" key="12">
    <source>
        <dbReference type="Proteomes" id="UP001228044"/>
    </source>
</evidence>
<evidence type="ECO:0000256" key="7">
    <source>
        <dbReference type="RuleBase" id="RU362065"/>
    </source>
</evidence>
<evidence type="ECO:0000259" key="9">
    <source>
        <dbReference type="Pfam" id="PF06429"/>
    </source>
</evidence>
<organism evidence="11 12">
    <name type="scientific">Roseateles violae</name>
    <dbReference type="NCBI Taxonomy" id="3058042"/>
    <lineage>
        <taxon>Bacteria</taxon>
        <taxon>Pseudomonadati</taxon>
        <taxon>Pseudomonadota</taxon>
        <taxon>Betaproteobacteria</taxon>
        <taxon>Burkholderiales</taxon>
        <taxon>Sphaerotilaceae</taxon>
        <taxon>Roseateles</taxon>
    </lineage>
</organism>
<dbReference type="NCBIfam" id="TIGR02492">
    <property type="entry name" value="flgK_ends"/>
    <property type="match status" value="1"/>
</dbReference>
<comment type="subcellular location">
    <subcellularLocation>
        <location evidence="1 7">Bacterial flagellum</location>
    </subcellularLocation>
    <subcellularLocation>
        <location evidence="2 7">Secreted</location>
    </subcellularLocation>
</comment>
<keyword evidence="11" id="KW-0969">Cilium</keyword>
<keyword evidence="12" id="KW-1185">Reference proteome</keyword>
<evidence type="ECO:0000256" key="5">
    <source>
        <dbReference type="ARBA" id="ARBA00022525"/>
    </source>
</evidence>
<comment type="caution">
    <text evidence="11">The sequence shown here is derived from an EMBL/GenBank/DDBJ whole genome shotgun (WGS) entry which is preliminary data.</text>
</comment>
<keyword evidence="5 7" id="KW-0964">Secreted</keyword>
<dbReference type="PRINTS" id="PR01005">
    <property type="entry name" value="FLGHOOKAP1"/>
</dbReference>
<reference evidence="11 12" key="1">
    <citation type="submission" date="2023-06" db="EMBL/GenBank/DDBJ databases">
        <title>Pelomonas sp. PFR6 16S ribosomal RNA gene Genome sequencing and assembly.</title>
        <authorList>
            <person name="Woo H."/>
        </authorList>
    </citation>
    <scope>NUCLEOTIDE SEQUENCE [LARGE SCALE GENOMIC DNA]</scope>
    <source>
        <strain evidence="11 12">PFR6</strain>
    </source>
</reference>
<dbReference type="InterPro" id="IPR010930">
    <property type="entry name" value="Flg_bb/hook_C_dom"/>
</dbReference>
<dbReference type="InterPro" id="IPR001444">
    <property type="entry name" value="Flag_bb_rod_N"/>
</dbReference>
<keyword evidence="6 7" id="KW-0975">Bacterial flagellum</keyword>